<evidence type="ECO:0000313" key="5">
    <source>
        <dbReference type="EMBL" id="OJJ37309.1"/>
    </source>
</evidence>
<reference evidence="6" key="1">
    <citation type="journal article" date="2017" name="Genome Biol.">
        <title>Comparative genomics reveals high biological diversity and specific adaptations in the industrially and medically important fungal genus Aspergillus.</title>
        <authorList>
            <person name="de Vries R.P."/>
            <person name="Riley R."/>
            <person name="Wiebenga A."/>
            <person name="Aguilar-Osorio G."/>
            <person name="Amillis S."/>
            <person name="Uchima C.A."/>
            <person name="Anderluh G."/>
            <person name="Asadollahi M."/>
            <person name="Askin M."/>
            <person name="Barry K."/>
            <person name="Battaglia E."/>
            <person name="Bayram O."/>
            <person name="Benocci T."/>
            <person name="Braus-Stromeyer S.A."/>
            <person name="Caldana C."/>
            <person name="Canovas D."/>
            <person name="Cerqueira G.C."/>
            <person name="Chen F."/>
            <person name="Chen W."/>
            <person name="Choi C."/>
            <person name="Clum A."/>
            <person name="Dos Santos R.A."/>
            <person name="Damasio A.R."/>
            <person name="Diallinas G."/>
            <person name="Emri T."/>
            <person name="Fekete E."/>
            <person name="Flipphi M."/>
            <person name="Freyberg S."/>
            <person name="Gallo A."/>
            <person name="Gournas C."/>
            <person name="Habgood R."/>
            <person name="Hainaut M."/>
            <person name="Harispe M.L."/>
            <person name="Henrissat B."/>
            <person name="Hilden K.S."/>
            <person name="Hope R."/>
            <person name="Hossain A."/>
            <person name="Karabika E."/>
            <person name="Karaffa L."/>
            <person name="Karanyi Z."/>
            <person name="Krasevec N."/>
            <person name="Kuo A."/>
            <person name="Kusch H."/>
            <person name="LaButti K."/>
            <person name="Lagendijk E.L."/>
            <person name="Lapidus A."/>
            <person name="Levasseur A."/>
            <person name="Lindquist E."/>
            <person name="Lipzen A."/>
            <person name="Logrieco A.F."/>
            <person name="MacCabe A."/>
            <person name="Maekelae M.R."/>
            <person name="Malavazi I."/>
            <person name="Melin P."/>
            <person name="Meyer V."/>
            <person name="Mielnichuk N."/>
            <person name="Miskei M."/>
            <person name="Molnar A.P."/>
            <person name="Mule G."/>
            <person name="Ngan C.Y."/>
            <person name="Orejas M."/>
            <person name="Orosz E."/>
            <person name="Ouedraogo J.P."/>
            <person name="Overkamp K.M."/>
            <person name="Park H.-S."/>
            <person name="Perrone G."/>
            <person name="Piumi F."/>
            <person name="Punt P.J."/>
            <person name="Ram A.F."/>
            <person name="Ramon A."/>
            <person name="Rauscher S."/>
            <person name="Record E."/>
            <person name="Riano-Pachon D.M."/>
            <person name="Robert V."/>
            <person name="Roehrig J."/>
            <person name="Ruller R."/>
            <person name="Salamov A."/>
            <person name="Salih N.S."/>
            <person name="Samson R.A."/>
            <person name="Sandor E."/>
            <person name="Sanguinetti M."/>
            <person name="Schuetze T."/>
            <person name="Sepcic K."/>
            <person name="Shelest E."/>
            <person name="Sherlock G."/>
            <person name="Sophianopoulou V."/>
            <person name="Squina F.M."/>
            <person name="Sun H."/>
            <person name="Susca A."/>
            <person name="Todd R.B."/>
            <person name="Tsang A."/>
            <person name="Unkles S.E."/>
            <person name="van de Wiele N."/>
            <person name="van Rossen-Uffink D."/>
            <person name="Oliveira J.V."/>
            <person name="Vesth T.C."/>
            <person name="Visser J."/>
            <person name="Yu J.-H."/>
            <person name="Zhou M."/>
            <person name="Andersen M.R."/>
            <person name="Archer D.B."/>
            <person name="Baker S.E."/>
            <person name="Benoit I."/>
            <person name="Brakhage A.A."/>
            <person name="Braus G.H."/>
            <person name="Fischer R."/>
            <person name="Frisvad J.C."/>
            <person name="Goldman G.H."/>
            <person name="Houbraken J."/>
            <person name="Oakley B."/>
            <person name="Pocsi I."/>
            <person name="Scazzocchio C."/>
            <person name="Seiboth B."/>
            <person name="vanKuyk P.A."/>
            <person name="Wortman J."/>
            <person name="Dyer P.S."/>
            <person name="Grigoriev I.V."/>
        </authorList>
    </citation>
    <scope>NUCLEOTIDE SEQUENCE [LARGE SCALE GENOMIC DNA]</scope>
    <source>
        <strain evidence="6">DTO 134E9</strain>
    </source>
</reference>
<organism evidence="5 6">
    <name type="scientific">Aspergillus wentii DTO 134E9</name>
    <dbReference type="NCBI Taxonomy" id="1073089"/>
    <lineage>
        <taxon>Eukaryota</taxon>
        <taxon>Fungi</taxon>
        <taxon>Dikarya</taxon>
        <taxon>Ascomycota</taxon>
        <taxon>Pezizomycotina</taxon>
        <taxon>Eurotiomycetes</taxon>
        <taxon>Eurotiomycetidae</taxon>
        <taxon>Eurotiales</taxon>
        <taxon>Aspergillaceae</taxon>
        <taxon>Aspergillus</taxon>
        <taxon>Aspergillus subgen. Cremei</taxon>
    </lineage>
</organism>
<dbReference type="STRING" id="1073089.A0A1L9RQU5"/>
<evidence type="ECO:0000256" key="4">
    <source>
        <dbReference type="SAM" id="MobiDB-lite"/>
    </source>
</evidence>
<comment type="subcellular location">
    <subcellularLocation>
        <location evidence="1">Mitochondrion</location>
    </subcellularLocation>
</comment>
<evidence type="ECO:0000256" key="3">
    <source>
        <dbReference type="ARBA" id="ARBA00023128"/>
    </source>
</evidence>
<evidence type="ECO:0008006" key="7">
    <source>
        <dbReference type="Google" id="ProtNLM"/>
    </source>
</evidence>
<evidence type="ECO:0000256" key="1">
    <source>
        <dbReference type="ARBA" id="ARBA00004173"/>
    </source>
</evidence>
<evidence type="ECO:0000256" key="2">
    <source>
        <dbReference type="ARBA" id="ARBA00022946"/>
    </source>
</evidence>
<dbReference type="RefSeq" id="XP_040690985.1">
    <property type="nucleotide sequence ID" value="XM_040832884.1"/>
</dbReference>
<dbReference type="InterPro" id="IPR024319">
    <property type="entry name" value="ATPase_expression_mit"/>
</dbReference>
<dbReference type="EMBL" id="KV878211">
    <property type="protein sequence ID" value="OJJ37309.1"/>
    <property type="molecule type" value="Genomic_DNA"/>
</dbReference>
<proteinExistence type="predicted"/>
<dbReference type="AlphaFoldDB" id="A0A1L9RQU5"/>
<evidence type="ECO:0000313" key="6">
    <source>
        <dbReference type="Proteomes" id="UP000184383"/>
    </source>
</evidence>
<keyword evidence="3" id="KW-0496">Mitochondrion</keyword>
<dbReference type="OrthoDB" id="185373at2759"/>
<name>A0A1L9RQU5_ASPWE</name>
<gene>
    <name evidence="5" type="ORF">ASPWEDRAFT_26710</name>
</gene>
<dbReference type="Proteomes" id="UP000184383">
    <property type="component" value="Unassembled WGS sequence"/>
</dbReference>
<dbReference type="VEuPathDB" id="FungiDB:ASPWEDRAFT_26710"/>
<sequence length="731" mass="83867">MLVSFSFSCCLAGESGLLQLCGGCYLQWRLFASQSGVPPGPESLKHWEASQPRNGRRFAESRVSRPGLSTTDILEGGSTGSYDYEQEGAYEDESLEDIQDEASLKAIFYGIIQDGQPETILNALLDPRFEELVGSLPQTIFVEVFHLLSPAYFVDPYREIHRPLHPSAVDVKQYRSLDSIFDEFVNNLATVVNIRQSAGHTLGLAEYTHLLDCARSIGDAIMADSIWHNMREDEIYPDVRCYNYYMEAKVWDTAYTGREKYNLRMTPYAYRKRRFFNPNQGWQGYGTAGRSVRKEVLQIFNEMTEMGNHGDEATFINVILASSRVGHIKGMKNVLKTVWNVDIDALMDNVDESDLPEVTYYDRSSPLHPTHRLLFTVAHAFGTNNDIPAALKAIDFISRSYDLVVPEKVWLELFERSFVLSRPRFGPDAKRNAKGKVSYEFLNTMFQTMISPPFSVRPTIEIHHMLAKTAWDRARLSEFQYHMRAAYDLLAETRRKRRTARLILEGYLGGPMSRSSRRRMPQIDPLLLQSRALADAVNTYDILRLRTAQQTMIVERLARLLLIHHRWTGRDNPAWERCLLPQALEEWQDFLPQSFVYRTKGGMVQFRGATRWYQRNLTGHNRVPVRRPIGESDAALEAEASEIDDDFFWEKFRQKRPFLDLDSAPINRLYWETTTNKGEAFETTPTYWAEDTTVESDAFQHDPNGGRVTQKADETSSSFDHGHIPGPFSMA</sequence>
<keyword evidence="6" id="KW-1185">Reference proteome</keyword>
<keyword evidence="2" id="KW-0809">Transit peptide</keyword>
<dbReference type="GeneID" id="63748732"/>
<accession>A0A1L9RQU5</accession>
<dbReference type="GO" id="GO:0005739">
    <property type="term" value="C:mitochondrion"/>
    <property type="evidence" value="ECO:0007669"/>
    <property type="project" value="UniProtKB-SubCell"/>
</dbReference>
<protein>
    <recommendedName>
        <fullName evidence="7">Mitochondrial ATPase expression-domain-containing protein</fullName>
    </recommendedName>
</protein>
<dbReference type="Pfam" id="PF12921">
    <property type="entry name" value="ATP13"/>
    <property type="match status" value="1"/>
</dbReference>
<dbReference type="Gene3D" id="1.25.40.10">
    <property type="entry name" value="Tetratricopeptide repeat domain"/>
    <property type="match status" value="1"/>
</dbReference>
<dbReference type="InterPro" id="IPR011990">
    <property type="entry name" value="TPR-like_helical_dom_sf"/>
</dbReference>
<feature type="region of interest" description="Disordered" evidence="4">
    <location>
        <begin position="697"/>
        <end position="731"/>
    </location>
</feature>